<evidence type="ECO:0000259" key="1">
    <source>
        <dbReference type="PROSITE" id="PS51500"/>
    </source>
</evidence>
<comment type="caution">
    <text evidence="2">The sequence shown here is derived from an EMBL/GenBank/DDBJ whole genome shotgun (WGS) entry which is preliminary data.</text>
</comment>
<dbReference type="RefSeq" id="WP_206933218.1">
    <property type="nucleotide sequence ID" value="NZ_JAEKJY010000002.1"/>
</dbReference>
<dbReference type="Proteomes" id="UP000663970">
    <property type="component" value="Unassembled WGS sequence"/>
</dbReference>
<protein>
    <submittedName>
        <fullName evidence="2">Anti-repressor SinI family protein</fullName>
    </submittedName>
</protein>
<proteinExistence type="predicted"/>
<dbReference type="InterPro" id="IPR010981">
    <property type="entry name" value="SinR/SinI_dimer_dom"/>
</dbReference>
<reference evidence="2 3" key="1">
    <citation type="submission" date="2020-12" db="EMBL/GenBank/DDBJ databases">
        <title>Oil enriched cultivation method for isolating marine PHA-producing bacteria.</title>
        <authorList>
            <person name="Zheng W."/>
            <person name="Yu S."/>
            <person name="Huang Y."/>
        </authorList>
    </citation>
    <scope>NUCLEOTIDE SEQUENCE [LARGE SCALE GENOMIC DNA]</scope>
    <source>
        <strain evidence="2 3">SY-2-6</strain>
    </source>
</reference>
<evidence type="ECO:0000313" key="2">
    <source>
        <dbReference type="EMBL" id="MBN8235113.1"/>
    </source>
</evidence>
<evidence type="ECO:0000313" key="3">
    <source>
        <dbReference type="Proteomes" id="UP000663970"/>
    </source>
</evidence>
<organism evidence="2 3">
    <name type="scientific">Halobacillus kuroshimensis</name>
    <dbReference type="NCBI Taxonomy" id="302481"/>
    <lineage>
        <taxon>Bacteria</taxon>
        <taxon>Bacillati</taxon>
        <taxon>Bacillota</taxon>
        <taxon>Bacilli</taxon>
        <taxon>Bacillales</taxon>
        <taxon>Bacillaceae</taxon>
        <taxon>Halobacillus</taxon>
    </lineage>
</organism>
<sequence length="49" mass="5685">MVKQEEYREWMALMKEARQLGLSPEEVRDFLDNPRVPELLSEGTGGYEG</sequence>
<dbReference type="InterPro" id="IPR036281">
    <property type="entry name" value="SinR/SinI_dimer_dom_sf"/>
</dbReference>
<name>A0ABS3DUU0_9BACI</name>
<dbReference type="SUPFAM" id="SSF47406">
    <property type="entry name" value="SinR repressor dimerisation domain-like"/>
    <property type="match status" value="1"/>
</dbReference>
<dbReference type="EMBL" id="JAEKJY010000002">
    <property type="protein sequence ID" value="MBN8235113.1"/>
    <property type="molecule type" value="Genomic_DNA"/>
</dbReference>
<dbReference type="Pfam" id="PF08671">
    <property type="entry name" value="SinI"/>
    <property type="match status" value="1"/>
</dbReference>
<dbReference type="PROSITE" id="PS51500">
    <property type="entry name" value="SIN"/>
    <property type="match status" value="1"/>
</dbReference>
<gene>
    <name evidence="2" type="ORF">JF544_07610</name>
</gene>
<accession>A0ABS3DUU0</accession>
<feature type="domain" description="Sin" evidence="1">
    <location>
        <begin position="1"/>
        <end position="35"/>
    </location>
</feature>
<keyword evidence="3" id="KW-1185">Reference proteome</keyword>